<comment type="caution">
    <text evidence="2">The sequence shown here is derived from an EMBL/GenBank/DDBJ whole genome shotgun (WGS) entry which is preliminary data.</text>
</comment>
<evidence type="ECO:0000313" key="2">
    <source>
        <dbReference type="EMBL" id="KAF9738441.1"/>
    </source>
</evidence>
<name>A0A9P6GMN0_9PLEO</name>
<dbReference type="OrthoDB" id="10386227at2759"/>
<keyword evidence="1" id="KW-0732">Signal</keyword>
<organism evidence="2 3">
    <name type="scientific">Paraphaeosphaeria minitans</name>
    <dbReference type="NCBI Taxonomy" id="565426"/>
    <lineage>
        <taxon>Eukaryota</taxon>
        <taxon>Fungi</taxon>
        <taxon>Dikarya</taxon>
        <taxon>Ascomycota</taxon>
        <taxon>Pezizomycotina</taxon>
        <taxon>Dothideomycetes</taxon>
        <taxon>Pleosporomycetidae</taxon>
        <taxon>Pleosporales</taxon>
        <taxon>Massarineae</taxon>
        <taxon>Didymosphaeriaceae</taxon>
        <taxon>Paraphaeosphaeria</taxon>
    </lineage>
</organism>
<feature type="chain" id="PRO_5040137656" description="Secreted protein" evidence="1">
    <location>
        <begin position="22"/>
        <end position="184"/>
    </location>
</feature>
<keyword evidence="3" id="KW-1185">Reference proteome</keyword>
<sequence length="184" mass="20581">MRILKLLYPVVALTLCLITAGAPSTLQLLPNTHLDAIPPHVRSLNIREERGGVYICLYRNWGPPCVYHRPSFYPNYPICWTSKGCVDNQHPVAPLISIGSIGPNAGTACFAFFDEDNFSCTPAEKFADNWIMAWYPGIAGDNTSLNYWSVKCVWDDGKLDTANATRKSFRQYAPKPRERALGEV</sequence>
<evidence type="ECO:0008006" key="4">
    <source>
        <dbReference type="Google" id="ProtNLM"/>
    </source>
</evidence>
<dbReference type="AlphaFoldDB" id="A0A9P6GMN0"/>
<accession>A0A9P6GMN0</accession>
<evidence type="ECO:0000256" key="1">
    <source>
        <dbReference type="SAM" id="SignalP"/>
    </source>
</evidence>
<gene>
    <name evidence="2" type="ORF">PMIN01_03724</name>
</gene>
<dbReference type="Proteomes" id="UP000756921">
    <property type="component" value="Unassembled WGS sequence"/>
</dbReference>
<protein>
    <recommendedName>
        <fullName evidence="4">Secreted protein</fullName>
    </recommendedName>
</protein>
<dbReference type="EMBL" id="WJXW01000003">
    <property type="protein sequence ID" value="KAF9738441.1"/>
    <property type="molecule type" value="Genomic_DNA"/>
</dbReference>
<reference evidence="2" key="1">
    <citation type="journal article" date="2020" name="Mol. Plant Microbe Interact.">
        <title>Genome Sequence of the Biocontrol Agent Coniothyrium minitans strain Conio (IMI 134523).</title>
        <authorList>
            <person name="Patel D."/>
            <person name="Shittu T.A."/>
            <person name="Baroncelli R."/>
            <person name="Muthumeenakshi S."/>
            <person name="Osborne T.H."/>
            <person name="Janganan T.K."/>
            <person name="Sreenivasaprasad S."/>
        </authorList>
    </citation>
    <scope>NUCLEOTIDE SEQUENCE</scope>
    <source>
        <strain evidence="2">Conio</strain>
    </source>
</reference>
<feature type="signal peptide" evidence="1">
    <location>
        <begin position="1"/>
        <end position="21"/>
    </location>
</feature>
<evidence type="ECO:0000313" key="3">
    <source>
        <dbReference type="Proteomes" id="UP000756921"/>
    </source>
</evidence>
<proteinExistence type="predicted"/>